<accession>A0A9D1N8Y4</accession>
<dbReference type="InterPro" id="IPR019752">
    <property type="entry name" value="Pyrv/ketoisovalerate_OxRed_cat"/>
</dbReference>
<dbReference type="Gene3D" id="3.40.920.10">
    <property type="entry name" value="Pyruvate-ferredoxin oxidoreductase, PFOR, domain III"/>
    <property type="match status" value="1"/>
</dbReference>
<feature type="domain" description="Pyruvate/ketoisovalerate oxidoreductase catalytic" evidence="2">
    <location>
        <begin position="11"/>
        <end position="188"/>
    </location>
</feature>
<reference evidence="3" key="1">
    <citation type="submission" date="2020-10" db="EMBL/GenBank/DDBJ databases">
        <authorList>
            <person name="Gilroy R."/>
        </authorList>
    </citation>
    <scope>NUCLEOTIDE SEQUENCE</scope>
    <source>
        <strain evidence="3">10406</strain>
    </source>
</reference>
<sequence>MKSNILIVGVGGQGTLLASRILGALAERLGSDCKLSEVHGMSQRGGSVVTHVKIAPEVASPIVGLGDADVILAFEELEALRYINYLKEGGTVLVNTQRILPMPVITGARKYPENILSELKARAGRVYALDAAAEAEAAGSLKSVNVVMIGALAKVLGVDIADAEAALKAAVKPKFYDINRIALGRGYACDCEEKI</sequence>
<organism evidence="3 4">
    <name type="scientific">Candidatus Limadaptatus stercoripullorum</name>
    <dbReference type="NCBI Taxonomy" id="2840846"/>
    <lineage>
        <taxon>Bacteria</taxon>
        <taxon>Bacillati</taxon>
        <taxon>Bacillota</taxon>
        <taxon>Clostridia</taxon>
        <taxon>Eubacteriales</taxon>
        <taxon>Candidatus Limadaptatus</taxon>
    </lineage>
</organism>
<dbReference type="Pfam" id="PF01558">
    <property type="entry name" value="POR"/>
    <property type="match status" value="1"/>
</dbReference>
<name>A0A9D1N8Y4_9FIRM</name>
<dbReference type="GO" id="GO:0016903">
    <property type="term" value="F:oxidoreductase activity, acting on the aldehyde or oxo group of donors"/>
    <property type="evidence" value="ECO:0007669"/>
    <property type="project" value="InterPro"/>
</dbReference>
<dbReference type="SUPFAM" id="SSF53323">
    <property type="entry name" value="Pyruvate-ferredoxin oxidoreductase, PFOR, domain III"/>
    <property type="match status" value="1"/>
</dbReference>
<comment type="caution">
    <text evidence="3">The sequence shown here is derived from an EMBL/GenBank/DDBJ whole genome shotgun (WGS) entry which is preliminary data.</text>
</comment>
<keyword evidence="1" id="KW-0560">Oxidoreductase</keyword>
<reference evidence="3" key="2">
    <citation type="journal article" date="2021" name="PeerJ">
        <title>Extensive microbial diversity within the chicken gut microbiome revealed by metagenomics and culture.</title>
        <authorList>
            <person name="Gilroy R."/>
            <person name="Ravi A."/>
            <person name="Getino M."/>
            <person name="Pursley I."/>
            <person name="Horton D.L."/>
            <person name="Alikhan N.F."/>
            <person name="Baker D."/>
            <person name="Gharbi K."/>
            <person name="Hall N."/>
            <person name="Watson M."/>
            <person name="Adriaenssens E.M."/>
            <person name="Foster-Nyarko E."/>
            <person name="Jarju S."/>
            <person name="Secka A."/>
            <person name="Antonio M."/>
            <person name="Oren A."/>
            <person name="Chaudhuri R.R."/>
            <person name="La Ragione R."/>
            <person name="Hildebrand F."/>
            <person name="Pallen M.J."/>
        </authorList>
    </citation>
    <scope>NUCLEOTIDE SEQUENCE</scope>
    <source>
        <strain evidence="3">10406</strain>
    </source>
</reference>
<dbReference type="PANTHER" id="PTHR43854">
    <property type="entry name" value="INDOLEPYRUVATE OXIDOREDUCTASE SUBUNIT IORB"/>
    <property type="match status" value="1"/>
</dbReference>
<dbReference type="NCBIfam" id="NF005325">
    <property type="entry name" value="PRK06853.1-5"/>
    <property type="match status" value="1"/>
</dbReference>
<evidence type="ECO:0000313" key="4">
    <source>
        <dbReference type="Proteomes" id="UP000886857"/>
    </source>
</evidence>
<evidence type="ECO:0000259" key="2">
    <source>
        <dbReference type="Pfam" id="PF01558"/>
    </source>
</evidence>
<protein>
    <submittedName>
        <fullName evidence="3">Indolepyruvate oxidoreductase subunit beta</fullName>
    </submittedName>
</protein>
<evidence type="ECO:0000313" key="3">
    <source>
        <dbReference type="EMBL" id="HIU98678.1"/>
    </source>
</evidence>
<dbReference type="InterPro" id="IPR002869">
    <property type="entry name" value="Pyrv_flavodox_OxRed_cen"/>
</dbReference>
<dbReference type="Proteomes" id="UP000886857">
    <property type="component" value="Unassembled WGS sequence"/>
</dbReference>
<dbReference type="EMBL" id="DVOE01000035">
    <property type="protein sequence ID" value="HIU98678.1"/>
    <property type="molecule type" value="Genomic_DNA"/>
</dbReference>
<evidence type="ECO:0000256" key="1">
    <source>
        <dbReference type="ARBA" id="ARBA00023002"/>
    </source>
</evidence>
<gene>
    <name evidence="3" type="ORF">IAC73_02405</name>
</gene>
<dbReference type="InterPro" id="IPR052198">
    <property type="entry name" value="IorB_Oxidoreductase"/>
</dbReference>
<dbReference type="AlphaFoldDB" id="A0A9D1N8Y4"/>
<dbReference type="PANTHER" id="PTHR43854:SF1">
    <property type="entry name" value="INDOLEPYRUVATE OXIDOREDUCTASE SUBUNIT IORB"/>
    <property type="match status" value="1"/>
</dbReference>
<proteinExistence type="predicted"/>